<sequence>VQVYGIWNTTAGGDRIPSASGTG</sequence>
<reference evidence="1" key="1">
    <citation type="submission" date="2021-02" db="EMBL/GenBank/DDBJ databases">
        <authorList>
            <person name="Nowell W R."/>
        </authorList>
    </citation>
    <scope>NUCLEOTIDE SEQUENCE</scope>
</reference>
<comment type="caution">
    <text evidence="1">The sequence shown here is derived from an EMBL/GenBank/DDBJ whole genome shotgun (WGS) entry which is preliminary data.</text>
</comment>
<evidence type="ECO:0000313" key="2">
    <source>
        <dbReference type="EMBL" id="CAF5037567.1"/>
    </source>
</evidence>
<dbReference type="Proteomes" id="UP000681720">
    <property type="component" value="Unassembled WGS sequence"/>
</dbReference>
<evidence type="ECO:0000313" key="3">
    <source>
        <dbReference type="Proteomes" id="UP000681967"/>
    </source>
</evidence>
<protein>
    <submittedName>
        <fullName evidence="1">Uncharacterized protein</fullName>
    </submittedName>
</protein>
<proteinExistence type="predicted"/>
<dbReference type="Proteomes" id="UP000681967">
    <property type="component" value="Unassembled WGS sequence"/>
</dbReference>
<organism evidence="1 3">
    <name type="scientific">Rotaria magnacalcarata</name>
    <dbReference type="NCBI Taxonomy" id="392030"/>
    <lineage>
        <taxon>Eukaryota</taxon>
        <taxon>Metazoa</taxon>
        <taxon>Spiralia</taxon>
        <taxon>Gnathifera</taxon>
        <taxon>Rotifera</taxon>
        <taxon>Eurotatoria</taxon>
        <taxon>Bdelloidea</taxon>
        <taxon>Philodinida</taxon>
        <taxon>Philodinidae</taxon>
        <taxon>Rotaria</taxon>
    </lineage>
</organism>
<evidence type="ECO:0000313" key="1">
    <source>
        <dbReference type="EMBL" id="CAF4882619.1"/>
    </source>
</evidence>
<gene>
    <name evidence="1" type="ORF">BYL167_LOCUS51397</name>
    <name evidence="2" type="ORF">GIL414_LOCUS59240</name>
</gene>
<dbReference type="EMBL" id="CAJOBJ010223169">
    <property type="protein sequence ID" value="CAF5037567.1"/>
    <property type="molecule type" value="Genomic_DNA"/>
</dbReference>
<dbReference type="EMBL" id="CAJOBH010162229">
    <property type="protein sequence ID" value="CAF4882619.1"/>
    <property type="molecule type" value="Genomic_DNA"/>
</dbReference>
<dbReference type="AlphaFoldDB" id="A0A8S3C2E4"/>
<feature type="non-terminal residue" evidence="1">
    <location>
        <position position="1"/>
    </location>
</feature>
<accession>A0A8S3C2E4</accession>
<name>A0A8S3C2E4_9BILA</name>